<evidence type="ECO:0000313" key="5">
    <source>
        <dbReference type="Proteomes" id="UP000326903"/>
    </source>
</evidence>
<dbReference type="InterPro" id="IPR001789">
    <property type="entry name" value="Sig_transdc_resp-reg_receiver"/>
</dbReference>
<dbReference type="Pfam" id="PF00072">
    <property type="entry name" value="Response_reg"/>
    <property type="match status" value="1"/>
</dbReference>
<feature type="domain" description="Response regulatory" evidence="2">
    <location>
        <begin position="6"/>
        <end position="119"/>
    </location>
</feature>
<dbReference type="SMART" id="SM00448">
    <property type="entry name" value="REC"/>
    <property type="match status" value="1"/>
</dbReference>
<dbReference type="GO" id="GO:0000156">
    <property type="term" value="F:phosphorelay response regulator activity"/>
    <property type="evidence" value="ECO:0007669"/>
    <property type="project" value="InterPro"/>
</dbReference>
<comment type="caution">
    <text evidence="4">The sequence shown here is derived from an EMBL/GenBank/DDBJ whole genome shotgun (WGS) entry which is preliminary data.</text>
</comment>
<dbReference type="PANTHER" id="PTHR37299">
    <property type="entry name" value="TRANSCRIPTIONAL REGULATOR-RELATED"/>
    <property type="match status" value="1"/>
</dbReference>
<organism evidence="4 5">
    <name type="scientific">Ginsengibacter hankyongi</name>
    <dbReference type="NCBI Taxonomy" id="2607284"/>
    <lineage>
        <taxon>Bacteria</taxon>
        <taxon>Pseudomonadati</taxon>
        <taxon>Bacteroidota</taxon>
        <taxon>Chitinophagia</taxon>
        <taxon>Chitinophagales</taxon>
        <taxon>Chitinophagaceae</taxon>
        <taxon>Ginsengibacter</taxon>
    </lineage>
</organism>
<dbReference type="RefSeq" id="WP_150416938.1">
    <property type="nucleotide sequence ID" value="NZ_VYQF01000012.1"/>
</dbReference>
<evidence type="ECO:0000313" key="4">
    <source>
        <dbReference type="EMBL" id="KAA9035518.1"/>
    </source>
</evidence>
<keyword evidence="5" id="KW-1185">Reference proteome</keyword>
<dbReference type="InterPro" id="IPR007492">
    <property type="entry name" value="LytTR_DNA-bd_dom"/>
</dbReference>
<dbReference type="GO" id="GO:0003677">
    <property type="term" value="F:DNA binding"/>
    <property type="evidence" value="ECO:0007669"/>
    <property type="project" value="InterPro"/>
</dbReference>
<keyword evidence="1" id="KW-0597">Phosphoprotein</keyword>
<gene>
    <name evidence="4" type="ORF">FW778_21410</name>
</gene>
<feature type="modified residue" description="4-aspartylphosphate" evidence="1">
    <location>
        <position position="58"/>
    </location>
</feature>
<dbReference type="InterPro" id="IPR011006">
    <property type="entry name" value="CheY-like_superfamily"/>
</dbReference>
<accession>A0A5J5ICU7</accession>
<dbReference type="Gene3D" id="2.40.50.1020">
    <property type="entry name" value="LytTr DNA-binding domain"/>
    <property type="match status" value="1"/>
</dbReference>
<dbReference type="Proteomes" id="UP000326903">
    <property type="component" value="Unassembled WGS sequence"/>
</dbReference>
<reference evidence="4 5" key="1">
    <citation type="submission" date="2019-09" db="EMBL/GenBank/DDBJ databases">
        <title>Draft genome sequence of Ginsengibacter sp. BR5-29.</title>
        <authorList>
            <person name="Im W.-T."/>
        </authorList>
    </citation>
    <scope>NUCLEOTIDE SEQUENCE [LARGE SCALE GENOMIC DNA]</scope>
    <source>
        <strain evidence="4 5">BR5-29</strain>
    </source>
</reference>
<evidence type="ECO:0000259" key="2">
    <source>
        <dbReference type="PROSITE" id="PS50110"/>
    </source>
</evidence>
<dbReference type="Pfam" id="PF04397">
    <property type="entry name" value="LytTR"/>
    <property type="match status" value="1"/>
</dbReference>
<dbReference type="AlphaFoldDB" id="A0A5J5ICU7"/>
<dbReference type="EMBL" id="VYQF01000012">
    <property type="protein sequence ID" value="KAA9035518.1"/>
    <property type="molecule type" value="Genomic_DNA"/>
</dbReference>
<name>A0A5J5ICU7_9BACT</name>
<sequence>MHKTLRAILIDDELSSLQNLKQKLEEFCKPVTVVAAVQEPEEAIHLIKRLKPDVLFLDIEMPKMNGFMMLEELGECNAEIIFTTAYNQYTIDAMRISAFDYLVKPVAINELQQAMNRLLEKQTVHTRERLNILQQTLKDDNSQDNKIAVPLADGFEFVAIKNIVRIESSSGYSRIYLFDGKSLLLTKLLKDFEELLAPYRFFRVHNSHLINLNYIKKYMRGTGGQVMMENGDVVDVAKRKKEEFISLLNR</sequence>
<evidence type="ECO:0000256" key="1">
    <source>
        <dbReference type="PROSITE-ProRule" id="PRU00169"/>
    </source>
</evidence>
<feature type="domain" description="HTH LytTR-type" evidence="3">
    <location>
        <begin position="147"/>
        <end position="250"/>
    </location>
</feature>
<dbReference type="PANTHER" id="PTHR37299:SF1">
    <property type="entry name" value="STAGE 0 SPORULATION PROTEIN A HOMOLOG"/>
    <property type="match status" value="1"/>
</dbReference>
<dbReference type="InterPro" id="IPR046947">
    <property type="entry name" value="LytR-like"/>
</dbReference>
<protein>
    <submittedName>
        <fullName evidence="4">Response regulator transcription factor</fullName>
    </submittedName>
</protein>
<dbReference type="Gene3D" id="3.40.50.2300">
    <property type="match status" value="1"/>
</dbReference>
<evidence type="ECO:0000259" key="3">
    <source>
        <dbReference type="PROSITE" id="PS50930"/>
    </source>
</evidence>
<dbReference type="SUPFAM" id="SSF52172">
    <property type="entry name" value="CheY-like"/>
    <property type="match status" value="1"/>
</dbReference>
<dbReference type="PROSITE" id="PS50110">
    <property type="entry name" value="RESPONSE_REGULATORY"/>
    <property type="match status" value="1"/>
</dbReference>
<dbReference type="SMART" id="SM00850">
    <property type="entry name" value="LytTR"/>
    <property type="match status" value="1"/>
</dbReference>
<dbReference type="PROSITE" id="PS50930">
    <property type="entry name" value="HTH_LYTTR"/>
    <property type="match status" value="1"/>
</dbReference>
<proteinExistence type="predicted"/>